<gene>
    <name evidence="1" type="ORF">I5731_01265</name>
</gene>
<evidence type="ECO:0000313" key="2">
    <source>
        <dbReference type="Proteomes" id="UP000631694"/>
    </source>
</evidence>
<sequence>MADDVITTLTSAQFRHEDRLQKALHQDPFHVQRGDRGTFVQQIQDALVLLEVIPADFLPTAESGPGFYGDKTVEAVLKFKGPPRNILGPGQVRPDGIVGKKTMAQLEREMRKWEAAHPRPGPVPTGDPVFQDIVVRMLGFDPRDAKAGQESTDGAPAINVPDVEALRKMIDTPAYLKGHKPVVIINFNGGGGRANPGSDPTTKATDKVVAELEAALKAGADMGMIVVYGYSIGGRNALTVTRAIAGRKLADGTALKAGYVGLIDAAFDNPADPELRGSAGATGGDSIYQSASNKLRDDPDFAGLEHHAWIQGTTDTDLAKSGSYERQLAEFLRSGRSVKALKMRAGFALFDTLHAAAVRDGHGRVQQKIVKMLTE</sequence>
<name>A0A931MXW5_9HYPH</name>
<proteinExistence type="predicted"/>
<dbReference type="SUPFAM" id="SSF53474">
    <property type="entry name" value="alpha/beta-Hydrolases"/>
    <property type="match status" value="1"/>
</dbReference>
<reference evidence="1" key="1">
    <citation type="submission" date="2020-12" db="EMBL/GenBank/DDBJ databases">
        <title>Methylobrevis albus sp. nov., isolated from fresh water lack sediment.</title>
        <authorList>
            <person name="Zou Q."/>
        </authorList>
    </citation>
    <scope>NUCLEOTIDE SEQUENCE</scope>
    <source>
        <strain evidence="1">L22</strain>
    </source>
</reference>
<keyword evidence="2" id="KW-1185">Reference proteome</keyword>
<evidence type="ECO:0000313" key="1">
    <source>
        <dbReference type="EMBL" id="MBH0236439.1"/>
    </source>
</evidence>
<accession>A0A931MXW5</accession>
<dbReference type="InterPro" id="IPR036366">
    <property type="entry name" value="PGBDSf"/>
</dbReference>
<dbReference type="Gene3D" id="1.10.101.10">
    <property type="entry name" value="PGBD-like superfamily/PGBD"/>
    <property type="match status" value="1"/>
</dbReference>
<dbReference type="EMBL" id="JADZLT010000037">
    <property type="protein sequence ID" value="MBH0236439.1"/>
    <property type="molecule type" value="Genomic_DNA"/>
</dbReference>
<dbReference type="RefSeq" id="WP_197309545.1">
    <property type="nucleotide sequence ID" value="NZ_JADZLT010000037.1"/>
</dbReference>
<dbReference type="InterPro" id="IPR029058">
    <property type="entry name" value="AB_hydrolase_fold"/>
</dbReference>
<dbReference type="Proteomes" id="UP000631694">
    <property type="component" value="Unassembled WGS sequence"/>
</dbReference>
<comment type="caution">
    <text evidence="1">The sequence shown here is derived from an EMBL/GenBank/DDBJ whole genome shotgun (WGS) entry which is preliminary data.</text>
</comment>
<organism evidence="1 2">
    <name type="scientific">Methylobrevis albus</name>
    <dbReference type="NCBI Taxonomy" id="2793297"/>
    <lineage>
        <taxon>Bacteria</taxon>
        <taxon>Pseudomonadati</taxon>
        <taxon>Pseudomonadota</taxon>
        <taxon>Alphaproteobacteria</taxon>
        <taxon>Hyphomicrobiales</taxon>
        <taxon>Pleomorphomonadaceae</taxon>
        <taxon>Methylobrevis</taxon>
    </lineage>
</organism>
<dbReference type="AlphaFoldDB" id="A0A931MXW5"/>
<protein>
    <submittedName>
        <fullName evidence="1">Uncharacterized protein</fullName>
    </submittedName>
</protein>